<accession>A0AAE1I776</accession>
<dbReference type="Gene3D" id="1.10.3290.10">
    <property type="entry name" value="Fido-like domain"/>
    <property type="match status" value="1"/>
</dbReference>
<dbReference type="RefSeq" id="XP_062750671.1">
    <property type="nucleotide sequence ID" value="XM_062894465.1"/>
</dbReference>
<feature type="domain" description="Fido" evidence="3">
    <location>
        <begin position="207"/>
        <end position="357"/>
    </location>
</feature>
<organism evidence="4 5">
    <name type="scientific">Trichoderma aggressivum f. europaeum</name>
    <dbReference type="NCBI Taxonomy" id="173218"/>
    <lineage>
        <taxon>Eukaryota</taxon>
        <taxon>Fungi</taxon>
        <taxon>Dikarya</taxon>
        <taxon>Ascomycota</taxon>
        <taxon>Pezizomycotina</taxon>
        <taxon>Sordariomycetes</taxon>
        <taxon>Hypocreomycetidae</taxon>
        <taxon>Hypocreales</taxon>
        <taxon>Hypocreaceae</taxon>
        <taxon>Trichoderma</taxon>
    </lineage>
</organism>
<dbReference type="EMBL" id="JAWRVG010000072">
    <property type="protein sequence ID" value="KAK4061225.1"/>
    <property type="molecule type" value="Genomic_DNA"/>
</dbReference>
<reference evidence="4" key="1">
    <citation type="submission" date="2023-11" db="EMBL/GenBank/DDBJ databases">
        <title>The genome sequences of three competitors of mushroom-forming fungi.</title>
        <authorList>
            <person name="Beijen E."/>
            <person name="Ohm R.A."/>
        </authorList>
    </citation>
    <scope>NUCLEOTIDE SEQUENCE</scope>
    <source>
        <strain evidence="4">CBS 100526</strain>
    </source>
</reference>
<dbReference type="GO" id="GO:0005524">
    <property type="term" value="F:ATP binding"/>
    <property type="evidence" value="ECO:0007669"/>
    <property type="project" value="UniProtKB-KW"/>
</dbReference>
<feature type="binding site" evidence="2">
    <location>
        <begin position="304"/>
        <end position="311"/>
    </location>
    <ligand>
        <name>ATP</name>
        <dbReference type="ChEBI" id="CHEBI:30616"/>
    </ligand>
</feature>
<evidence type="ECO:0000259" key="3">
    <source>
        <dbReference type="PROSITE" id="PS51459"/>
    </source>
</evidence>
<dbReference type="GeneID" id="87914368"/>
<gene>
    <name evidence="4" type="ORF">Triagg1_10397</name>
</gene>
<comment type="caution">
    <text evidence="4">The sequence shown here is derived from an EMBL/GenBank/DDBJ whole genome shotgun (WGS) entry which is preliminary data.</text>
</comment>
<protein>
    <recommendedName>
        <fullName evidence="3">Fido domain-containing protein</fullName>
    </recommendedName>
</protein>
<dbReference type="PANTHER" id="PTHR13504:SF38">
    <property type="entry name" value="FIDO DOMAIN-CONTAINING PROTEIN"/>
    <property type="match status" value="1"/>
</dbReference>
<dbReference type="AlphaFoldDB" id="A0AAE1I776"/>
<keyword evidence="2" id="KW-0547">Nucleotide-binding</keyword>
<proteinExistence type="predicted"/>
<keyword evidence="5" id="KW-1185">Reference proteome</keyword>
<dbReference type="SUPFAM" id="SSF140931">
    <property type="entry name" value="Fic-like"/>
    <property type="match status" value="1"/>
</dbReference>
<dbReference type="Proteomes" id="UP001273209">
    <property type="component" value="Unassembled WGS sequence"/>
</dbReference>
<evidence type="ECO:0000256" key="2">
    <source>
        <dbReference type="PIRSR" id="PIRSR640198-2"/>
    </source>
</evidence>
<evidence type="ECO:0000256" key="1">
    <source>
        <dbReference type="PIRSR" id="PIRSR640198-1"/>
    </source>
</evidence>
<dbReference type="PROSITE" id="PS51459">
    <property type="entry name" value="FIDO"/>
    <property type="match status" value="1"/>
</dbReference>
<dbReference type="InterPro" id="IPR036597">
    <property type="entry name" value="Fido-like_dom_sf"/>
</dbReference>
<evidence type="ECO:0000313" key="5">
    <source>
        <dbReference type="Proteomes" id="UP001273209"/>
    </source>
</evidence>
<dbReference type="InterPro" id="IPR003812">
    <property type="entry name" value="Fido"/>
</dbReference>
<dbReference type="Pfam" id="PF02661">
    <property type="entry name" value="Fic"/>
    <property type="match status" value="1"/>
</dbReference>
<keyword evidence="2" id="KW-0067">ATP-binding</keyword>
<name>A0AAE1I776_9HYPO</name>
<sequence>MQQQQQQQIMAGLFRVGLFGRLNRIQPGVRRIAASFSTDSERNEILRKVYAPFQKLVKESPEYQALAESGKVWEDYFQPGNSERLGYVKAQKLLADVLEDIDDWKESMKLPKSATVRSLVAEYAHQSVAIEDNKLQLGVSLMMDDHLKDAVPDLGVSAHDLSQMTFPDVHSLFPHADASQVAELRNHLVASHWVTETALRNPNTPGLSEAEIRCLSAVLLKDTNGERLYNSGWGGRVPLGGYRPAPIRVKSNPLTIFPYHVEVPACMQRFIQWRDRVTQEKQLHPLIVACQATVYFLHIHPFFDGNGRVSRLIMQDYMIRHGYAPVVIQILEREDYIRKIRLAQGGEPEEFVSTILTTQLEELKTFGFRQMVENK</sequence>
<dbReference type="PANTHER" id="PTHR13504">
    <property type="entry name" value="FIDO DOMAIN-CONTAINING PROTEIN DDB_G0283145"/>
    <property type="match status" value="1"/>
</dbReference>
<feature type="active site" evidence="1">
    <location>
        <position position="300"/>
    </location>
</feature>
<evidence type="ECO:0000313" key="4">
    <source>
        <dbReference type="EMBL" id="KAK4061225.1"/>
    </source>
</evidence>
<dbReference type="InterPro" id="IPR040198">
    <property type="entry name" value="Fido_containing"/>
</dbReference>